<name>A0A699V937_TANCI</name>
<comment type="caution">
    <text evidence="2">The sequence shown here is derived from an EMBL/GenBank/DDBJ whole genome shotgun (WGS) entry which is preliminary data.</text>
</comment>
<evidence type="ECO:0000313" key="2">
    <source>
        <dbReference type="EMBL" id="GFD31200.1"/>
    </source>
</evidence>
<accession>A0A699V937</accession>
<organism evidence="2">
    <name type="scientific">Tanacetum cinerariifolium</name>
    <name type="common">Dalmatian daisy</name>
    <name type="synonym">Chrysanthemum cinerariifolium</name>
    <dbReference type="NCBI Taxonomy" id="118510"/>
    <lineage>
        <taxon>Eukaryota</taxon>
        <taxon>Viridiplantae</taxon>
        <taxon>Streptophyta</taxon>
        <taxon>Embryophyta</taxon>
        <taxon>Tracheophyta</taxon>
        <taxon>Spermatophyta</taxon>
        <taxon>Magnoliopsida</taxon>
        <taxon>eudicotyledons</taxon>
        <taxon>Gunneridae</taxon>
        <taxon>Pentapetalae</taxon>
        <taxon>asterids</taxon>
        <taxon>campanulids</taxon>
        <taxon>Asterales</taxon>
        <taxon>Asteraceae</taxon>
        <taxon>Asteroideae</taxon>
        <taxon>Anthemideae</taxon>
        <taxon>Anthemidinae</taxon>
        <taxon>Tanacetum</taxon>
    </lineage>
</organism>
<feature type="region of interest" description="Disordered" evidence="1">
    <location>
        <begin position="28"/>
        <end position="48"/>
    </location>
</feature>
<dbReference type="EMBL" id="BKCJ011411518">
    <property type="protein sequence ID" value="GFD31200.1"/>
    <property type="molecule type" value="Genomic_DNA"/>
</dbReference>
<dbReference type="AlphaFoldDB" id="A0A699V937"/>
<protein>
    <submittedName>
        <fullName evidence="2">Uncharacterized protein</fullName>
    </submittedName>
</protein>
<evidence type="ECO:0000256" key="1">
    <source>
        <dbReference type="SAM" id="MobiDB-lite"/>
    </source>
</evidence>
<sequence length="89" mass="9956">ARQNEEEDNIALIESWDNTQAMIDADCGEKAEEGSSKRAAGNLEQEDAKRQMIEEENEFAELKRCLKIIPEDDDDVTIEATPLSSKSPT</sequence>
<reference evidence="2" key="1">
    <citation type="journal article" date="2019" name="Sci. Rep.">
        <title>Draft genome of Tanacetum cinerariifolium, the natural source of mosquito coil.</title>
        <authorList>
            <person name="Yamashiro T."/>
            <person name="Shiraishi A."/>
            <person name="Satake H."/>
            <person name="Nakayama K."/>
        </authorList>
    </citation>
    <scope>NUCLEOTIDE SEQUENCE</scope>
</reference>
<proteinExistence type="predicted"/>
<gene>
    <name evidence="2" type="ORF">Tci_903169</name>
</gene>
<feature type="non-terminal residue" evidence="2">
    <location>
        <position position="89"/>
    </location>
</feature>
<feature type="non-terminal residue" evidence="2">
    <location>
        <position position="1"/>
    </location>
</feature>